<evidence type="ECO:0000313" key="2">
    <source>
        <dbReference type="Proteomes" id="UP001054854"/>
    </source>
</evidence>
<comment type="caution">
    <text evidence="1">The sequence shown here is derived from an EMBL/GenBank/DDBJ whole genome shotgun (WGS) entry which is preliminary data.</text>
</comment>
<sequence length="60" mass="6530">MPAFRRAIAVTVPAMPPPMIRAVVMVLRDVAWGVVSWDCDSTIWRTGAPEVKSGSSTDSR</sequence>
<organism evidence="1 2">
    <name type="scientific">Streptomyces hygroscopicus</name>
    <dbReference type="NCBI Taxonomy" id="1912"/>
    <lineage>
        <taxon>Bacteria</taxon>
        <taxon>Bacillati</taxon>
        <taxon>Actinomycetota</taxon>
        <taxon>Actinomycetes</taxon>
        <taxon>Kitasatosporales</taxon>
        <taxon>Streptomycetaceae</taxon>
        <taxon>Streptomyces</taxon>
        <taxon>Streptomyces violaceusniger group</taxon>
    </lineage>
</organism>
<dbReference type="Proteomes" id="UP001054854">
    <property type="component" value="Unassembled WGS sequence"/>
</dbReference>
<name>A0ABQ3UC96_STRHY</name>
<dbReference type="EMBL" id="BNEK01000005">
    <property type="protein sequence ID" value="GHJ33225.1"/>
    <property type="molecule type" value="Genomic_DNA"/>
</dbReference>
<evidence type="ECO:0000313" key="1">
    <source>
        <dbReference type="EMBL" id="GHJ33225.1"/>
    </source>
</evidence>
<reference evidence="1" key="1">
    <citation type="submission" date="2024-05" db="EMBL/GenBank/DDBJ databases">
        <title>Whole genome shotgun sequence of Streptomyces hygroscopicus NBRC 113678.</title>
        <authorList>
            <person name="Komaki H."/>
            <person name="Tamura T."/>
        </authorList>
    </citation>
    <scope>NUCLEOTIDE SEQUENCE</scope>
    <source>
        <strain evidence="1">N11-34</strain>
    </source>
</reference>
<keyword evidence="2" id="KW-1185">Reference proteome</keyword>
<accession>A0ABQ3UC96</accession>
<proteinExistence type="predicted"/>
<gene>
    <name evidence="1" type="ORF">TPA0910_76580</name>
</gene>
<protein>
    <submittedName>
        <fullName evidence="1">Uncharacterized protein</fullName>
    </submittedName>
</protein>